<evidence type="ECO:0000256" key="2">
    <source>
        <dbReference type="SAM" id="SignalP"/>
    </source>
</evidence>
<keyword evidence="2" id="KW-0732">Signal</keyword>
<evidence type="ECO:0000313" key="4">
    <source>
        <dbReference type="Proteomes" id="UP001458415"/>
    </source>
</evidence>
<evidence type="ECO:0000313" key="3">
    <source>
        <dbReference type="EMBL" id="MER6978532.1"/>
    </source>
</evidence>
<evidence type="ECO:0008006" key="5">
    <source>
        <dbReference type="Google" id="ProtNLM"/>
    </source>
</evidence>
<feature type="chain" id="PRO_5046710765" description="Secreted protein" evidence="2">
    <location>
        <begin position="28"/>
        <end position="148"/>
    </location>
</feature>
<protein>
    <recommendedName>
        <fullName evidence="5">Secreted protein</fullName>
    </recommendedName>
</protein>
<name>A0ABV1W4F0_9ACTN</name>
<reference evidence="3 4" key="1">
    <citation type="submission" date="2024-06" db="EMBL/GenBank/DDBJ databases">
        <title>The Natural Products Discovery Center: Release of the First 8490 Sequenced Strains for Exploring Actinobacteria Biosynthetic Diversity.</title>
        <authorList>
            <person name="Kalkreuter E."/>
            <person name="Kautsar S.A."/>
            <person name="Yang D."/>
            <person name="Bader C.D."/>
            <person name="Teijaro C.N."/>
            <person name="Fluegel L."/>
            <person name="Davis C.M."/>
            <person name="Simpson J.R."/>
            <person name="Lauterbach L."/>
            <person name="Steele A.D."/>
            <person name="Gui C."/>
            <person name="Meng S."/>
            <person name="Li G."/>
            <person name="Viehrig K."/>
            <person name="Ye F."/>
            <person name="Su P."/>
            <person name="Kiefer A.F."/>
            <person name="Nichols A."/>
            <person name="Cepeda A.J."/>
            <person name="Yan W."/>
            <person name="Fan B."/>
            <person name="Jiang Y."/>
            <person name="Adhikari A."/>
            <person name="Zheng C.-J."/>
            <person name="Schuster L."/>
            <person name="Cowan T.M."/>
            <person name="Smanski M.J."/>
            <person name="Chevrette M.G."/>
            <person name="De Carvalho L.P.S."/>
            <person name="Shen B."/>
        </authorList>
    </citation>
    <scope>NUCLEOTIDE SEQUENCE [LARGE SCALE GENOMIC DNA]</scope>
    <source>
        <strain evidence="3 4">NPDC000634</strain>
    </source>
</reference>
<keyword evidence="4" id="KW-1185">Reference proteome</keyword>
<gene>
    <name evidence="3" type="ORF">ABT317_16325</name>
</gene>
<feature type="compositionally biased region" description="Low complexity" evidence="1">
    <location>
        <begin position="75"/>
        <end position="106"/>
    </location>
</feature>
<dbReference type="EMBL" id="JBEPCU010000245">
    <property type="protein sequence ID" value="MER6978532.1"/>
    <property type="molecule type" value="Genomic_DNA"/>
</dbReference>
<comment type="caution">
    <text evidence="3">The sequence shown here is derived from an EMBL/GenBank/DDBJ whole genome shotgun (WGS) entry which is preliminary data.</text>
</comment>
<dbReference type="RefSeq" id="WP_086728462.1">
    <property type="nucleotide sequence ID" value="NZ_MUBM01000241.1"/>
</dbReference>
<feature type="region of interest" description="Disordered" evidence="1">
    <location>
        <begin position="75"/>
        <end position="110"/>
    </location>
</feature>
<sequence length="148" mass="14842">MKLTKRFAAISTAAAAAVLFSAGGAQAQDDGDSPSLPGSPALIQICAPIGQAGDGNTINGNQNINCNLNNGGTNNNNNNNNNGNGTNNNNNNNNNNGAGTNNNNNGKTAADCSDGKSAALIAWVIDAMKESQPNAPLQALDVCADATD</sequence>
<evidence type="ECO:0000256" key="1">
    <source>
        <dbReference type="SAM" id="MobiDB-lite"/>
    </source>
</evidence>
<organism evidence="3 4">
    <name type="scientific">Streptomyces carpinensis</name>
    <dbReference type="NCBI Taxonomy" id="66369"/>
    <lineage>
        <taxon>Bacteria</taxon>
        <taxon>Bacillati</taxon>
        <taxon>Actinomycetota</taxon>
        <taxon>Actinomycetes</taxon>
        <taxon>Kitasatosporales</taxon>
        <taxon>Streptomycetaceae</taxon>
        <taxon>Streptomyces</taxon>
    </lineage>
</organism>
<dbReference type="Proteomes" id="UP001458415">
    <property type="component" value="Unassembled WGS sequence"/>
</dbReference>
<accession>A0ABV1W4F0</accession>
<feature type="signal peptide" evidence="2">
    <location>
        <begin position="1"/>
        <end position="27"/>
    </location>
</feature>
<proteinExistence type="predicted"/>